<dbReference type="PROSITE" id="PS51143">
    <property type="entry name" value="MT_A70"/>
    <property type="match status" value="1"/>
</dbReference>
<dbReference type="AlphaFoldDB" id="A0A6M3M1C4"/>
<evidence type="ECO:0000256" key="3">
    <source>
        <dbReference type="ARBA" id="ARBA00022691"/>
    </source>
</evidence>
<dbReference type="PANTHER" id="PTHR12829">
    <property type="entry name" value="N6-ADENOSINE-METHYLTRANSFERASE"/>
    <property type="match status" value="1"/>
</dbReference>
<dbReference type="GO" id="GO:0032259">
    <property type="term" value="P:methylation"/>
    <property type="evidence" value="ECO:0007669"/>
    <property type="project" value="UniProtKB-KW"/>
</dbReference>
<gene>
    <name evidence="4" type="ORF">MM171A00919_0002</name>
    <name evidence="5" type="ORF">TM448B01662_0018</name>
</gene>
<dbReference type="PANTHER" id="PTHR12829:SF7">
    <property type="entry name" value="N6-ADENOSINE-METHYLTRANSFERASE CATALYTIC SUBUNIT"/>
    <property type="match status" value="1"/>
</dbReference>
<evidence type="ECO:0000256" key="2">
    <source>
        <dbReference type="ARBA" id="ARBA00022679"/>
    </source>
</evidence>
<dbReference type="GO" id="GO:0005634">
    <property type="term" value="C:nucleus"/>
    <property type="evidence" value="ECO:0007669"/>
    <property type="project" value="TreeGrafter"/>
</dbReference>
<sequence length="133" mass="15399">MPYIDKQLEVFGAWGFKYRTCAFTWLKTNPKSGTPFFGVGYYTKSNVELCLLGVKGRMKPVSNKVSQVVISPRREHSRKPDEIRDKIIELYGDVPRIELFAREETRGWDAIGHDIDGRNIKNILKEEQEYAKS</sequence>
<proteinExistence type="predicted"/>
<protein>
    <submittedName>
        <fullName evidence="4">Putative methyltransferase</fullName>
    </submittedName>
</protein>
<dbReference type="InterPro" id="IPR007757">
    <property type="entry name" value="MT-A70-like"/>
</dbReference>
<dbReference type="GO" id="GO:0008757">
    <property type="term" value="F:S-adenosylmethionine-dependent methyltransferase activity"/>
    <property type="evidence" value="ECO:0007669"/>
    <property type="project" value="UniProtKB-ARBA"/>
</dbReference>
<organism evidence="4">
    <name type="scientific">viral metagenome</name>
    <dbReference type="NCBI Taxonomy" id="1070528"/>
    <lineage>
        <taxon>unclassified sequences</taxon>
        <taxon>metagenomes</taxon>
        <taxon>organismal metagenomes</taxon>
    </lineage>
</organism>
<keyword evidence="2 4" id="KW-0808">Transferase</keyword>
<dbReference type="EMBL" id="MT143664">
    <property type="protein sequence ID" value="QJA99704.1"/>
    <property type="molecule type" value="Genomic_DNA"/>
</dbReference>
<reference evidence="4" key="1">
    <citation type="submission" date="2020-03" db="EMBL/GenBank/DDBJ databases">
        <title>The deep terrestrial virosphere.</title>
        <authorList>
            <person name="Holmfeldt K."/>
            <person name="Nilsson E."/>
            <person name="Simone D."/>
            <person name="Lopez-Fernandez M."/>
            <person name="Wu X."/>
            <person name="de Brujin I."/>
            <person name="Lundin D."/>
            <person name="Andersson A."/>
            <person name="Bertilsson S."/>
            <person name="Dopson M."/>
        </authorList>
    </citation>
    <scope>NUCLEOTIDE SEQUENCE</scope>
    <source>
        <strain evidence="4">MM171A00919</strain>
        <strain evidence="5">TM448B01662</strain>
    </source>
</reference>
<evidence type="ECO:0000313" key="5">
    <source>
        <dbReference type="EMBL" id="QJH99734.1"/>
    </source>
</evidence>
<keyword evidence="1 4" id="KW-0489">Methyltransferase</keyword>
<accession>A0A6M3M1C4</accession>
<evidence type="ECO:0000313" key="4">
    <source>
        <dbReference type="EMBL" id="QJA99704.1"/>
    </source>
</evidence>
<dbReference type="EMBL" id="MT144805">
    <property type="protein sequence ID" value="QJH99734.1"/>
    <property type="molecule type" value="Genomic_DNA"/>
</dbReference>
<keyword evidence="3" id="KW-0949">S-adenosyl-L-methionine</keyword>
<evidence type="ECO:0000256" key="1">
    <source>
        <dbReference type="ARBA" id="ARBA00022603"/>
    </source>
</evidence>
<name>A0A6M3M1C4_9ZZZZ</name>
<dbReference type="Pfam" id="PF05063">
    <property type="entry name" value="MT-A70"/>
    <property type="match status" value="1"/>
</dbReference>
<dbReference type="GO" id="GO:0008173">
    <property type="term" value="F:RNA methyltransferase activity"/>
    <property type="evidence" value="ECO:0007669"/>
    <property type="project" value="UniProtKB-ARBA"/>
</dbReference>